<dbReference type="GO" id="GO:0008233">
    <property type="term" value="F:peptidase activity"/>
    <property type="evidence" value="ECO:0007669"/>
    <property type="project" value="UniProtKB-KW"/>
</dbReference>
<reference evidence="2" key="1">
    <citation type="submission" date="2020-09" db="EMBL/GenBank/DDBJ databases">
        <title>Genome-Enabled Discovery of Anthraquinone Biosynthesis in Senna tora.</title>
        <authorList>
            <person name="Kang S.-H."/>
            <person name="Pandey R.P."/>
            <person name="Lee C.-M."/>
            <person name="Sim J.-S."/>
            <person name="Jeong J.-T."/>
            <person name="Choi B.-S."/>
            <person name="Jung M."/>
            <person name="Ginzburg D."/>
            <person name="Zhao K."/>
            <person name="Won S.Y."/>
            <person name="Oh T.-J."/>
            <person name="Yu Y."/>
            <person name="Kim N.-H."/>
            <person name="Lee O.R."/>
            <person name="Lee T.-H."/>
            <person name="Bashyal P."/>
            <person name="Kim T.-S."/>
            <person name="Lee W.-H."/>
            <person name="Kawkins C."/>
            <person name="Kim C.-K."/>
            <person name="Kim J.S."/>
            <person name="Ahn B.O."/>
            <person name="Rhee S.Y."/>
            <person name="Sohng J.K."/>
        </authorList>
    </citation>
    <scope>NUCLEOTIDE SEQUENCE</scope>
    <source>
        <tissue evidence="2">Leaf</tissue>
    </source>
</reference>
<dbReference type="GO" id="GO:0006508">
    <property type="term" value="P:proteolysis"/>
    <property type="evidence" value="ECO:0007669"/>
    <property type="project" value="UniProtKB-KW"/>
</dbReference>
<proteinExistence type="predicted"/>
<dbReference type="AlphaFoldDB" id="A0A834SX73"/>
<sequence length="47" mass="5229">MFATYRPAAMEAVWLPWPELSLGDLKDTTFLSESEPPPPSSASYPLM</sequence>
<name>A0A834SX73_9FABA</name>
<dbReference type="EMBL" id="JAAIUW010000011">
    <property type="protein sequence ID" value="KAF7809537.1"/>
    <property type="molecule type" value="Genomic_DNA"/>
</dbReference>
<protein>
    <submittedName>
        <fullName evidence="2">Subtilisin-like protease SBT1.5</fullName>
    </submittedName>
</protein>
<organism evidence="2 3">
    <name type="scientific">Senna tora</name>
    <dbReference type="NCBI Taxonomy" id="362788"/>
    <lineage>
        <taxon>Eukaryota</taxon>
        <taxon>Viridiplantae</taxon>
        <taxon>Streptophyta</taxon>
        <taxon>Embryophyta</taxon>
        <taxon>Tracheophyta</taxon>
        <taxon>Spermatophyta</taxon>
        <taxon>Magnoliopsida</taxon>
        <taxon>eudicotyledons</taxon>
        <taxon>Gunneridae</taxon>
        <taxon>Pentapetalae</taxon>
        <taxon>rosids</taxon>
        <taxon>fabids</taxon>
        <taxon>Fabales</taxon>
        <taxon>Fabaceae</taxon>
        <taxon>Caesalpinioideae</taxon>
        <taxon>Cassia clade</taxon>
        <taxon>Senna</taxon>
    </lineage>
</organism>
<evidence type="ECO:0000313" key="3">
    <source>
        <dbReference type="Proteomes" id="UP000634136"/>
    </source>
</evidence>
<feature type="region of interest" description="Disordered" evidence="1">
    <location>
        <begin position="28"/>
        <end position="47"/>
    </location>
</feature>
<keyword evidence="3" id="KW-1185">Reference proteome</keyword>
<dbReference type="Proteomes" id="UP000634136">
    <property type="component" value="Unassembled WGS sequence"/>
</dbReference>
<evidence type="ECO:0000256" key="1">
    <source>
        <dbReference type="SAM" id="MobiDB-lite"/>
    </source>
</evidence>
<gene>
    <name evidence="2" type="ORF">G2W53_036280</name>
</gene>
<evidence type="ECO:0000313" key="2">
    <source>
        <dbReference type="EMBL" id="KAF7809537.1"/>
    </source>
</evidence>
<keyword evidence="2" id="KW-0378">Hydrolase</keyword>
<accession>A0A834SX73</accession>
<keyword evidence="2" id="KW-0645">Protease</keyword>
<comment type="caution">
    <text evidence="2">The sequence shown here is derived from an EMBL/GenBank/DDBJ whole genome shotgun (WGS) entry which is preliminary data.</text>
</comment>